<reference evidence="2" key="1">
    <citation type="journal article" date="2015" name="Nat. Genet.">
        <title>The genome and transcriptome of the zoonotic hookworm Ancylostoma ceylanicum identify infection-specific gene families.</title>
        <authorList>
            <person name="Schwarz E.M."/>
            <person name="Hu Y."/>
            <person name="Antoshechkin I."/>
            <person name="Miller M.M."/>
            <person name="Sternberg P.W."/>
            <person name="Aroian R.V."/>
        </authorList>
    </citation>
    <scope>NUCLEOTIDE SEQUENCE</scope>
    <source>
        <strain evidence="2">HY135</strain>
    </source>
</reference>
<dbReference type="AlphaFoldDB" id="A0A016U4R5"/>
<accession>A0A016U4R5</accession>
<keyword evidence="2" id="KW-1185">Reference proteome</keyword>
<organism evidence="1 2">
    <name type="scientific">Ancylostoma ceylanicum</name>
    <dbReference type="NCBI Taxonomy" id="53326"/>
    <lineage>
        <taxon>Eukaryota</taxon>
        <taxon>Metazoa</taxon>
        <taxon>Ecdysozoa</taxon>
        <taxon>Nematoda</taxon>
        <taxon>Chromadorea</taxon>
        <taxon>Rhabditida</taxon>
        <taxon>Rhabditina</taxon>
        <taxon>Rhabditomorpha</taxon>
        <taxon>Strongyloidea</taxon>
        <taxon>Ancylostomatidae</taxon>
        <taxon>Ancylostomatinae</taxon>
        <taxon>Ancylostoma</taxon>
    </lineage>
</organism>
<comment type="caution">
    <text evidence="1">The sequence shown here is derived from an EMBL/GenBank/DDBJ whole genome shotgun (WGS) entry which is preliminary data.</text>
</comment>
<protein>
    <submittedName>
        <fullName evidence="1">Uncharacterized protein</fullName>
    </submittedName>
</protein>
<dbReference type="Proteomes" id="UP000024635">
    <property type="component" value="Unassembled WGS sequence"/>
</dbReference>
<evidence type="ECO:0000313" key="1">
    <source>
        <dbReference type="EMBL" id="EYC09941.1"/>
    </source>
</evidence>
<evidence type="ECO:0000313" key="2">
    <source>
        <dbReference type="Proteomes" id="UP000024635"/>
    </source>
</evidence>
<gene>
    <name evidence="1" type="primary">Acey_s0058.g2900</name>
    <name evidence="1" type="ORF">Y032_0058g2900</name>
</gene>
<sequence>MCKFISIIHCKLLHNPYQEDSFFKTVLFDLLVYGFNSGESAIVSGRRIYVAFGHGAVVKVLRKIGPDAFVLATSTPMFSHSREANPQ</sequence>
<dbReference type="EMBL" id="JARK01001394">
    <property type="protein sequence ID" value="EYC09941.1"/>
    <property type="molecule type" value="Genomic_DNA"/>
</dbReference>
<proteinExistence type="predicted"/>
<name>A0A016U4R5_9BILA</name>